<proteinExistence type="predicted"/>
<dbReference type="Proteomes" id="UP000242317">
    <property type="component" value="Unassembled WGS sequence"/>
</dbReference>
<name>A0A1G6HLL1_9GAMM</name>
<dbReference type="AlphaFoldDB" id="A0A1G6HLL1"/>
<keyword evidence="1" id="KW-0472">Membrane</keyword>
<dbReference type="EMBL" id="FMYK01000002">
    <property type="protein sequence ID" value="SDB95053.1"/>
    <property type="molecule type" value="Genomic_DNA"/>
</dbReference>
<dbReference type="OrthoDB" id="9052589at2"/>
<protein>
    <submittedName>
        <fullName evidence="2">Uncharacterized protein</fullName>
    </submittedName>
</protein>
<organism evidence="2 3">
    <name type="scientific">Acinetobacter marinus</name>
    <dbReference type="NCBI Taxonomy" id="281375"/>
    <lineage>
        <taxon>Bacteria</taxon>
        <taxon>Pseudomonadati</taxon>
        <taxon>Pseudomonadota</taxon>
        <taxon>Gammaproteobacteria</taxon>
        <taxon>Moraxellales</taxon>
        <taxon>Moraxellaceae</taxon>
        <taxon>Acinetobacter</taxon>
    </lineage>
</organism>
<keyword evidence="1" id="KW-1133">Transmembrane helix</keyword>
<keyword evidence="3" id="KW-1185">Reference proteome</keyword>
<reference evidence="3" key="1">
    <citation type="submission" date="2016-09" db="EMBL/GenBank/DDBJ databases">
        <authorList>
            <person name="Varghese N."/>
            <person name="Submissions S."/>
        </authorList>
    </citation>
    <scope>NUCLEOTIDE SEQUENCE [LARGE SCALE GENOMIC DNA]</scope>
    <source>
        <strain evidence="3">ANC 3699</strain>
    </source>
</reference>
<evidence type="ECO:0000313" key="2">
    <source>
        <dbReference type="EMBL" id="SDB95053.1"/>
    </source>
</evidence>
<sequence length="154" mass="18538">MHKLFSLDHIQDVGLSGWVIGLIALVIPLFISIFRKFKNRKSVLRKQIYKQLQPLWERNYQIFIEYGPHESNDAFYDLEGNSTDEWRKKVKEIMLPNHQKIRDICSDNILLMTEEERNLFHEYEDHVTDFKSCHELNFLPNRTFPQNIVQIFKD</sequence>
<feature type="transmembrane region" description="Helical" evidence="1">
    <location>
        <begin position="15"/>
        <end position="34"/>
    </location>
</feature>
<keyword evidence="1" id="KW-0812">Transmembrane</keyword>
<evidence type="ECO:0000313" key="3">
    <source>
        <dbReference type="Proteomes" id="UP000242317"/>
    </source>
</evidence>
<evidence type="ECO:0000256" key="1">
    <source>
        <dbReference type="SAM" id="Phobius"/>
    </source>
</evidence>
<accession>A0A1G6HLL1</accession>
<dbReference type="RefSeq" id="WP_092616967.1">
    <property type="nucleotide sequence ID" value="NZ_FMYK01000002.1"/>
</dbReference>
<gene>
    <name evidence="2" type="ORF">SAMN05421749_102371</name>
</gene>